<evidence type="ECO:0000256" key="5">
    <source>
        <dbReference type="ARBA" id="ARBA00023242"/>
    </source>
</evidence>
<dbReference type="EMBL" id="JBDFQZ010000006">
    <property type="protein sequence ID" value="KAK9713287.1"/>
    <property type="molecule type" value="Genomic_DNA"/>
</dbReference>
<keyword evidence="7" id="KW-1185">Reference proteome</keyword>
<proteinExistence type="predicted"/>
<evidence type="ECO:0000256" key="3">
    <source>
        <dbReference type="ARBA" id="ARBA00023125"/>
    </source>
</evidence>
<keyword evidence="2" id="KW-0805">Transcription regulation</keyword>
<dbReference type="InterPro" id="IPR051442">
    <property type="entry name" value="B3_domain"/>
</dbReference>
<dbReference type="GO" id="GO:0003677">
    <property type="term" value="F:DNA binding"/>
    <property type="evidence" value="ECO:0007669"/>
    <property type="project" value="UniProtKB-KW"/>
</dbReference>
<organism evidence="6 7">
    <name type="scientific">Saponaria officinalis</name>
    <name type="common">Common soapwort</name>
    <name type="synonym">Lychnis saponaria</name>
    <dbReference type="NCBI Taxonomy" id="3572"/>
    <lineage>
        <taxon>Eukaryota</taxon>
        <taxon>Viridiplantae</taxon>
        <taxon>Streptophyta</taxon>
        <taxon>Embryophyta</taxon>
        <taxon>Tracheophyta</taxon>
        <taxon>Spermatophyta</taxon>
        <taxon>Magnoliopsida</taxon>
        <taxon>eudicotyledons</taxon>
        <taxon>Gunneridae</taxon>
        <taxon>Pentapetalae</taxon>
        <taxon>Caryophyllales</taxon>
        <taxon>Caryophyllaceae</taxon>
        <taxon>Caryophylleae</taxon>
        <taxon>Saponaria</taxon>
    </lineage>
</organism>
<evidence type="ECO:0000256" key="2">
    <source>
        <dbReference type="ARBA" id="ARBA00023015"/>
    </source>
</evidence>
<dbReference type="Proteomes" id="UP001443914">
    <property type="component" value="Unassembled WGS sequence"/>
</dbReference>
<evidence type="ECO:0000256" key="4">
    <source>
        <dbReference type="ARBA" id="ARBA00023163"/>
    </source>
</evidence>
<dbReference type="Gene3D" id="2.40.330.10">
    <property type="entry name" value="DNA-binding pseudobarrel domain"/>
    <property type="match status" value="1"/>
</dbReference>
<name>A0AAW1K6P0_SAPOF</name>
<dbReference type="InterPro" id="IPR015300">
    <property type="entry name" value="DNA-bd_pseudobarrel_sf"/>
</dbReference>
<reference evidence="6" key="1">
    <citation type="submission" date="2024-03" db="EMBL/GenBank/DDBJ databases">
        <title>WGS assembly of Saponaria officinalis var. Norfolk2.</title>
        <authorList>
            <person name="Jenkins J."/>
            <person name="Shu S."/>
            <person name="Grimwood J."/>
            <person name="Barry K."/>
            <person name="Goodstein D."/>
            <person name="Schmutz J."/>
            <person name="Leebens-Mack J."/>
            <person name="Osbourn A."/>
        </authorList>
    </citation>
    <scope>NUCLEOTIDE SEQUENCE [LARGE SCALE GENOMIC DNA]</scope>
    <source>
        <strain evidence="6">JIC</strain>
    </source>
</reference>
<accession>A0AAW1K6P0</accession>
<dbReference type="AlphaFoldDB" id="A0AAW1K6P0"/>
<keyword evidence="3" id="KW-0238">DNA-binding</keyword>
<keyword evidence="4" id="KW-0804">Transcription</keyword>
<evidence type="ECO:0000313" key="6">
    <source>
        <dbReference type="EMBL" id="KAK9713287.1"/>
    </source>
</evidence>
<dbReference type="PANTHER" id="PTHR34269">
    <property type="entry name" value="TRANSCRIPTION FACTOR B3-DOMAIN FAMILY-RELATED"/>
    <property type="match status" value="1"/>
</dbReference>
<protein>
    <recommendedName>
        <fullName evidence="8">TF-B3 domain-containing protein</fullName>
    </recommendedName>
</protein>
<dbReference type="GO" id="GO:0005634">
    <property type="term" value="C:nucleus"/>
    <property type="evidence" value="ECO:0007669"/>
    <property type="project" value="UniProtKB-SubCell"/>
</dbReference>
<comment type="caution">
    <text evidence="6">The sequence shown here is derived from an EMBL/GenBank/DDBJ whole genome shotgun (WGS) entry which is preliminary data.</text>
</comment>
<comment type="subcellular location">
    <subcellularLocation>
        <location evidence="1">Nucleus</location>
    </subcellularLocation>
</comment>
<evidence type="ECO:0008006" key="8">
    <source>
        <dbReference type="Google" id="ProtNLM"/>
    </source>
</evidence>
<keyword evidence="5" id="KW-0539">Nucleus</keyword>
<sequence length="141" mass="16074">MSQSQNHDGTYYDVMGSEGGNRPVDIPFPITVRINTLHVELEDLAYIYLDTQSVENHILPQLSQDLIAKYNTPKKGVPFVIHDVDTHQNFEGYFLKHEDNKTYLKGPWASNFIQRRNLAVGDRVGFLLKNGVLQFKVIAKA</sequence>
<gene>
    <name evidence="6" type="ORF">RND81_06G017100</name>
</gene>
<evidence type="ECO:0000256" key="1">
    <source>
        <dbReference type="ARBA" id="ARBA00004123"/>
    </source>
</evidence>
<evidence type="ECO:0000313" key="7">
    <source>
        <dbReference type="Proteomes" id="UP001443914"/>
    </source>
</evidence>
<dbReference type="PANTHER" id="PTHR34269:SF11">
    <property type="entry name" value="B3 DOMAIN PROTEIN"/>
    <property type="match status" value="1"/>
</dbReference>